<accession>A0AB39XMG0</accession>
<name>A0AB39XMG0_9BRAD</name>
<dbReference type="AlphaFoldDB" id="A0AB39XMG0"/>
<dbReference type="InterPro" id="IPR009061">
    <property type="entry name" value="DNA-bd_dom_put_sf"/>
</dbReference>
<dbReference type="EMBL" id="CP165734">
    <property type="protein sequence ID" value="XDV58391.1"/>
    <property type="molecule type" value="Genomic_DNA"/>
</dbReference>
<evidence type="ECO:0000313" key="1">
    <source>
        <dbReference type="EMBL" id="XDV58391.1"/>
    </source>
</evidence>
<dbReference type="RefSeq" id="WP_369722913.1">
    <property type="nucleotide sequence ID" value="NZ_CP165734.1"/>
</dbReference>
<organism evidence="1">
    <name type="scientific">Bradyrhizobium sp. LLZ17</name>
    <dbReference type="NCBI Taxonomy" id="3239388"/>
    <lineage>
        <taxon>Bacteria</taxon>
        <taxon>Pseudomonadati</taxon>
        <taxon>Pseudomonadota</taxon>
        <taxon>Alphaproteobacteria</taxon>
        <taxon>Hyphomicrobiales</taxon>
        <taxon>Nitrobacteraceae</taxon>
        <taxon>Bradyrhizobium</taxon>
    </lineage>
</organism>
<dbReference type="SUPFAM" id="SSF46955">
    <property type="entry name" value="Putative DNA-binding domain"/>
    <property type="match status" value="1"/>
</dbReference>
<sequence length="100" mass="11525">MASTDQRGETSKPLGKLLIDRRAHRLVNADFHREEILTTKELAAWLGVSVQFLEIGRTRGYGPEFKRLTDKIIRYRVGDVIDWLKSRTHACTSDYHKGAR</sequence>
<gene>
    <name evidence="1" type="ORF">AB8Z38_02300</name>
</gene>
<protein>
    <submittedName>
        <fullName evidence="1">Helix-turn-helix transcriptional regulator</fullName>
    </submittedName>
</protein>
<proteinExistence type="predicted"/>
<reference evidence="1" key="1">
    <citation type="submission" date="2024-08" db="EMBL/GenBank/DDBJ databases">
        <authorList>
            <person name="Chaddad Z."/>
            <person name="Lamrabet M."/>
            <person name="Bouhnik O."/>
            <person name="Alami S."/>
            <person name="Wipf D."/>
            <person name="Courty P.E."/>
            <person name="Missbah El Idrissi M."/>
        </authorList>
    </citation>
    <scope>NUCLEOTIDE SEQUENCE</scope>
    <source>
        <strain evidence="1">LLZ17</strain>
    </source>
</reference>